<organism evidence="2 3">
    <name type="scientific">Favolaschia claudopus</name>
    <dbReference type="NCBI Taxonomy" id="2862362"/>
    <lineage>
        <taxon>Eukaryota</taxon>
        <taxon>Fungi</taxon>
        <taxon>Dikarya</taxon>
        <taxon>Basidiomycota</taxon>
        <taxon>Agaricomycotina</taxon>
        <taxon>Agaricomycetes</taxon>
        <taxon>Agaricomycetidae</taxon>
        <taxon>Agaricales</taxon>
        <taxon>Marasmiineae</taxon>
        <taxon>Mycenaceae</taxon>
        <taxon>Favolaschia</taxon>
    </lineage>
</organism>
<dbReference type="Proteomes" id="UP001362999">
    <property type="component" value="Unassembled WGS sequence"/>
</dbReference>
<proteinExistence type="predicted"/>
<reference evidence="2 3" key="1">
    <citation type="journal article" date="2024" name="J Genomics">
        <title>Draft genome sequencing and assembly of Favolaschia claudopus CIRM-BRFM 2984 isolated from oak limbs.</title>
        <authorList>
            <person name="Navarro D."/>
            <person name="Drula E."/>
            <person name="Chaduli D."/>
            <person name="Cazenave R."/>
            <person name="Ahrendt S."/>
            <person name="Wang J."/>
            <person name="Lipzen A."/>
            <person name="Daum C."/>
            <person name="Barry K."/>
            <person name="Grigoriev I.V."/>
            <person name="Favel A."/>
            <person name="Rosso M.N."/>
            <person name="Martin F."/>
        </authorList>
    </citation>
    <scope>NUCLEOTIDE SEQUENCE [LARGE SCALE GENOMIC DNA]</scope>
    <source>
        <strain evidence="2 3">CIRM-BRFM 2984</strain>
    </source>
</reference>
<feature type="region of interest" description="Disordered" evidence="1">
    <location>
        <begin position="249"/>
        <end position="279"/>
    </location>
</feature>
<gene>
    <name evidence="2" type="ORF">R3P38DRAFT_2804113</name>
</gene>
<feature type="region of interest" description="Disordered" evidence="1">
    <location>
        <begin position="304"/>
        <end position="326"/>
    </location>
</feature>
<feature type="compositionally biased region" description="Polar residues" evidence="1">
    <location>
        <begin position="249"/>
        <end position="261"/>
    </location>
</feature>
<accession>A0AAV9ZQK4</accession>
<feature type="compositionally biased region" description="Polar residues" evidence="1">
    <location>
        <begin position="316"/>
        <end position="325"/>
    </location>
</feature>
<protein>
    <submittedName>
        <fullName evidence="2">Uncharacterized protein</fullName>
    </submittedName>
</protein>
<evidence type="ECO:0000256" key="1">
    <source>
        <dbReference type="SAM" id="MobiDB-lite"/>
    </source>
</evidence>
<feature type="compositionally biased region" description="Basic and acidic residues" evidence="1">
    <location>
        <begin position="304"/>
        <end position="315"/>
    </location>
</feature>
<dbReference type="EMBL" id="JAWWNJ010000119">
    <property type="protein sequence ID" value="KAK6988865.1"/>
    <property type="molecule type" value="Genomic_DNA"/>
</dbReference>
<sequence length="678" mass="75054">MSSILSNPTTKFPKSQGERMWLEAQMGVCMTFYLEGRLKQFLDEIEDAWEHDLMLPTDGDAEYFAIMRGRFEDLETRSDCVSVKLFTDLFVDLPFLTRTAMPPPRWTTPEQWQWLTDHIARYLEAKMNRTTTDFFAGLEAEWLLKWPERSVLGLPALASGVQLTDEQETALATALDDRRAQLRVWYRNNTKKARAPGSLAAEKPGKKKGKTSLTDALWTDGRGHRGPQMVEVYQKMYGPRIAQAIQASNMERSADTDQASPESDLAGPSKLSDRRKTLMSTRRAVSQRLLATETEEVKRAVAVERTRQKNKETTATERTPQSTQESIDEMGRVVPHFLDTVRNKTGLIGIALFGGPIPETGGKLGMKLFSSARSASGYTFKDSHPDWNASVADYFAKYLRKCFTREEREAMALVLQSQNDSDLEEEQDAEPNDTQQQALLTGKIFTTSISPPPTASTEPDTLDTSVLPSAHVAMPNDLLSNAFISGQLYSFPPPPLDPSISAFDDLGHEQIVDNQDLGYGNIDLANMTPPGSEWSEEEWAGLLAQMKDHPSNTNDVSTDSTDASPLYSTHPSSLLEALGNSAASFPQRTPTSTDLTHAPSFDRASIGAVTSIRSSSFDRASIGAITSIRAANSTRWYRHNPLVTHMALRAELRVPPIASSFVAAVASSISPTFDQHST</sequence>
<dbReference type="AlphaFoldDB" id="A0AAV9ZQK4"/>
<keyword evidence="3" id="KW-1185">Reference proteome</keyword>
<feature type="region of interest" description="Disordered" evidence="1">
    <location>
        <begin position="193"/>
        <end position="221"/>
    </location>
</feature>
<name>A0AAV9ZQK4_9AGAR</name>
<evidence type="ECO:0000313" key="3">
    <source>
        <dbReference type="Proteomes" id="UP001362999"/>
    </source>
</evidence>
<comment type="caution">
    <text evidence="2">The sequence shown here is derived from an EMBL/GenBank/DDBJ whole genome shotgun (WGS) entry which is preliminary data.</text>
</comment>
<evidence type="ECO:0000313" key="2">
    <source>
        <dbReference type="EMBL" id="KAK6988865.1"/>
    </source>
</evidence>